<proteinExistence type="predicted"/>
<sequence>MKDLGELSHFLGLEVKNMKDGILLSQDGFTKKLITIFGVDLNKKCSTPLDVNVKLRRDGGSLLHDPRPHRALG</sequence>
<reference evidence="1" key="2">
    <citation type="journal article" date="2024" name="Plant">
        <title>Genomic evolution and insights into agronomic trait innovations of Sesamum species.</title>
        <authorList>
            <person name="Miao H."/>
            <person name="Wang L."/>
            <person name="Qu L."/>
            <person name="Liu H."/>
            <person name="Sun Y."/>
            <person name="Le M."/>
            <person name="Wang Q."/>
            <person name="Wei S."/>
            <person name="Zheng Y."/>
            <person name="Lin W."/>
            <person name="Duan Y."/>
            <person name="Cao H."/>
            <person name="Xiong S."/>
            <person name="Wang X."/>
            <person name="Wei L."/>
            <person name="Li C."/>
            <person name="Ma Q."/>
            <person name="Ju M."/>
            <person name="Zhao R."/>
            <person name="Li G."/>
            <person name="Mu C."/>
            <person name="Tian Q."/>
            <person name="Mei H."/>
            <person name="Zhang T."/>
            <person name="Gao T."/>
            <person name="Zhang H."/>
        </authorList>
    </citation>
    <scope>NUCLEOTIDE SEQUENCE</scope>
    <source>
        <strain evidence="1">G02</strain>
    </source>
</reference>
<organism evidence="1">
    <name type="scientific">Sesamum radiatum</name>
    <name type="common">Black benniseed</name>
    <dbReference type="NCBI Taxonomy" id="300843"/>
    <lineage>
        <taxon>Eukaryota</taxon>
        <taxon>Viridiplantae</taxon>
        <taxon>Streptophyta</taxon>
        <taxon>Embryophyta</taxon>
        <taxon>Tracheophyta</taxon>
        <taxon>Spermatophyta</taxon>
        <taxon>Magnoliopsida</taxon>
        <taxon>eudicotyledons</taxon>
        <taxon>Gunneridae</taxon>
        <taxon>Pentapetalae</taxon>
        <taxon>asterids</taxon>
        <taxon>lamiids</taxon>
        <taxon>Lamiales</taxon>
        <taxon>Pedaliaceae</taxon>
        <taxon>Sesamum</taxon>
    </lineage>
</organism>
<comment type="caution">
    <text evidence="1">The sequence shown here is derived from an EMBL/GenBank/DDBJ whole genome shotgun (WGS) entry which is preliminary data.</text>
</comment>
<evidence type="ECO:0000313" key="1">
    <source>
        <dbReference type="EMBL" id="KAL0278084.1"/>
    </source>
</evidence>
<accession>A0AAW2I7A3</accession>
<evidence type="ECO:0008006" key="2">
    <source>
        <dbReference type="Google" id="ProtNLM"/>
    </source>
</evidence>
<dbReference type="AlphaFoldDB" id="A0AAW2I7A3"/>
<dbReference type="EMBL" id="JACGWJ010001630">
    <property type="protein sequence ID" value="KAL0278084.1"/>
    <property type="molecule type" value="Genomic_DNA"/>
</dbReference>
<name>A0AAW2I7A3_SESRA</name>
<gene>
    <name evidence="1" type="ORF">Sradi_7297200</name>
</gene>
<protein>
    <recommendedName>
        <fullName evidence="2">Reverse transcriptase Ty1/copia-type domain-containing protein</fullName>
    </recommendedName>
</protein>
<feature type="non-terminal residue" evidence="1">
    <location>
        <position position="73"/>
    </location>
</feature>
<reference evidence="1" key="1">
    <citation type="submission" date="2020-06" db="EMBL/GenBank/DDBJ databases">
        <authorList>
            <person name="Li T."/>
            <person name="Hu X."/>
            <person name="Zhang T."/>
            <person name="Song X."/>
            <person name="Zhang H."/>
            <person name="Dai N."/>
            <person name="Sheng W."/>
            <person name="Hou X."/>
            <person name="Wei L."/>
        </authorList>
    </citation>
    <scope>NUCLEOTIDE SEQUENCE</scope>
    <source>
        <strain evidence="1">G02</strain>
        <tissue evidence="1">Leaf</tissue>
    </source>
</reference>